<keyword evidence="2" id="KW-0732">Signal</keyword>
<dbReference type="Gene3D" id="3.40.50.2300">
    <property type="match status" value="2"/>
</dbReference>
<evidence type="ECO:0000256" key="1">
    <source>
        <dbReference type="ARBA" id="ARBA00010062"/>
    </source>
</evidence>
<dbReference type="InterPro" id="IPR028082">
    <property type="entry name" value="Peripla_BP_I"/>
</dbReference>
<sequence>MAERGLPRQSIAWPKRLAVAGLTLLLAACSTVVPRGAPPATTAPIAKPTAPQGNLPQDAARNRVALLVPLTGPNAAVGQSIADAAMLAVADTGGKGVRVTTYDTGGGALAAAQRALIEGNRLFLGPLLADDVRAIASAARGAGVPVIAFSNDASIAGDGVYVLGLSPAQSINRVVRYAKSRGLTRFAGLVPAGLYGRNAQGILIRAAEEAGGSVVSLQTYDRSVKSLATAVAGIKGDYDAVLIADVGRIAIQAAPLVRKANPSAQLLGPDLWSTDRTINASPALAGAWYASFSDGLYDQLAAKFRARYGRAPYRLASLGYDSVLLTVRVASDWKVGDRFPVGKLTDAGGFSGIDGAFRFGRDGIAERALEVHEVGQGARTVSPASRSFAE</sequence>
<gene>
    <name evidence="5" type="ORF">PQ455_07980</name>
</gene>
<dbReference type="CDD" id="cd06339">
    <property type="entry name" value="PBP1_YraM_LppC_lipoprotein-like"/>
    <property type="match status" value="1"/>
</dbReference>
<accession>A0ABY7TPH9</accession>
<organism evidence="5 6">
    <name type="scientific">Sphingomonas naphthae</name>
    <dbReference type="NCBI Taxonomy" id="1813468"/>
    <lineage>
        <taxon>Bacteria</taxon>
        <taxon>Pseudomonadati</taxon>
        <taxon>Pseudomonadota</taxon>
        <taxon>Alphaproteobacteria</taxon>
        <taxon>Sphingomonadales</taxon>
        <taxon>Sphingomonadaceae</taxon>
        <taxon>Sphingomonas</taxon>
    </lineage>
</organism>
<dbReference type="InterPro" id="IPR028081">
    <property type="entry name" value="Leu-bd"/>
</dbReference>
<evidence type="ECO:0000313" key="6">
    <source>
        <dbReference type="Proteomes" id="UP001220395"/>
    </source>
</evidence>
<proteinExistence type="inferred from homology"/>
<dbReference type="SUPFAM" id="SSF53822">
    <property type="entry name" value="Periplasmic binding protein-like I"/>
    <property type="match status" value="1"/>
</dbReference>
<evidence type="ECO:0000259" key="4">
    <source>
        <dbReference type="Pfam" id="PF13458"/>
    </source>
</evidence>
<reference evidence="5 6" key="1">
    <citation type="submission" date="2023-02" db="EMBL/GenBank/DDBJ databases">
        <title>Genome sequence of Sphingomonas naphthae.</title>
        <authorList>
            <person name="Kim S."/>
            <person name="Heo J."/>
            <person name="Kwon S.-W."/>
        </authorList>
    </citation>
    <scope>NUCLEOTIDE SEQUENCE [LARGE SCALE GENOMIC DNA]</scope>
    <source>
        <strain evidence="5 6">KACC 18716</strain>
    </source>
</reference>
<dbReference type="PANTHER" id="PTHR30483">
    <property type="entry name" value="LEUCINE-SPECIFIC-BINDING PROTEIN"/>
    <property type="match status" value="1"/>
</dbReference>
<keyword evidence="6" id="KW-1185">Reference proteome</keyword>
<dbReference type="Pfam" id="PF13458">
    <property type="entry name" value="Peripla_BP_6"/>
    <property type="match status" value="1"/>
</dbReference>
<comment type="similarity">
    <text evidence="1">Belongs to the leucine-binding protein family.</text>
</comment>
<dbReference type="Proteomes" id="UP001220395">
    <property type="component" value="Chromosome"/>
</dbReference>
<dbReference type="RefSeq" id="WP_273690728.1">
    <property type="nucleotide sequence ID" value="NZ_CP117411.1"/>
</dbReference>
<keyword evidence="3" id="KW-0813">Transport</keyword>
<dbReference type="EMBL" id="CP117411">
    <property type="protein sequence ID" value="WCT75142.1"/>
    <property type="molecule type" value="Genomic_DNA"/>
</dbReference>
<dbReference type="PROSITE" id="PS51257">
    <property type="entry name" value="PROKAR_LIPOPROTEIN"/>
    <property type="match status" value="1"/>
</dbReference>
<dbReference type="InterPro" id="IPR051010">
    <property type="entry name" value="BCAA_transport"/>
</dbReference>
<name>A0ABY7TPH9_9SPHN</name>
<evidence type="ECO:0000256" key="3">
    <source>
        <dbReference type="ARBA" id="ARBA00022970"/>
    </source>
</evidence>
<evidence type="ECO:0000313" key="5">
    <source>
        <dbReference type="EMBL" id="WCT75142.1"/>
    </source>
</evidence>
<protein>
    <submittedName>
        <fullName evidence="5">Penicillin-binding protein activator</fullName>
    </submittedName>
</protein>
<feature type="domain" description="Leucine-binding protein" evidence="4">
    <location>
        <begin position="63"/>
        <end position="375"/>
    </location>
</feature>
<keyword evidence="3" id="KW-0029">Amino-acid transport</keyword>
<evidence type="ECO:0000256" key="2">
    <source>
        <dbReference type="ARBA" id="ARBA00022729"/>
    </source>
</evidence>
<dbReference type="PANTHER" id="PTHR30483:SF6">
    <property type="entry name" value="PERIPLASMIC BINDING PROTEIN OF ABC TRANSPORTER FOR NATURAL AMINO ACIDS"/>
    <property type="match status" value="1"/>
</dbReference>